<evidence type="ECO:0000313" key="4">
    <source>
        <dbReference type="EMBL" id="EDV24066.1"/>
    </source>
</evidence>
<dbReference type="KEGG" id="tad:TRIADDRAFT_26557"/>
<accession>B3S0U5</accession>
<dbReference type="GO" id="GO:0006508">
    <property type="term" value="P:proteolysis"/>
    <property type="evidence" value="ECO:0007669"/>
    <property type="project" value="UniProtKB-KW"/>
</dbReference>
<dbReference type="OMA" id="FWHEHRR"/>
<dbReference type="PRINTS" id="PR00480">
    <property type="entry name" value="ASTACIN"/>
</dbReference>
<feature type="binding site" evidence="1">
    <location>
        <position position="62"/>
    </location>
    <ligand>
        <name>Zn(2+)</name>
        <dbReference type="ChEBI" id="CHEBI:29105"/>
        <note>catalytic</note>
    </ligand>
</feature>
<dbReference type="GO" id="GO:0008270">
    <property type="term" value="F:zinc ion binding"/>
    <property type="evidence" value="ECO:0007669"/>
    <property type="project" value="UniProtKB-UniRule"/>
</dbReference>
<name>B3S0U5_TRIAD</name>
<dbReference type="Proteomes" id="UP000009022">
    <property type="component" value="Unassembled WGS sequence"/>
</dbReference>
<keyword evidence="1 2" id="KW-0482">Metalloprotease</keyword>
<dbReference type="HOGENOM" id="CLU_017286_4_0_1"/>
<keyword evidence="1 2" id="KW-0645">Protease</keyword>
<dbReference type="InParanoid" id="B3S0U5"/>
<dbReference type="PANTHER" id="PTHR10127:SF856">
    <property type="entry name" value="METALLOENDOPEPTIDASE"/>
    <property type="match status" value="1"/>
</dbReference>
<feature type="binding site" evidence="1">
    <location>
        <position position="72"/>
    </location>
    <ligand>
        <name>Zn(2+)</name>
        <dbReference type="ChEBI" id="CHEBI:29105"/>
        <note>catalytic</note>
    </ligand>
</feature>
<dbReference type="eggNOG" id="KOG3714">
    <property type="taxonomic scope" value="Eukaryota"/>
</dbReference>
<evidence type="ECO:0000259" key="3">
    <source>
        <dbReference type="PROSITE" id="PS51864"/>
    </source>
</evidence>
<dbReference type="SUPFAM" id="SSF55486">
    <property type="entry name" value="Metalloproteases ('zincins'), catalytic domain"/>
    <property type="match status" value="1"/>
</dbReference>
<dbReference type="AlphaFoldDB" id="B3S0U5"/>
<keyword evidence="1 2" id="KW-0862">Zinc</keyword>
<dbReference type="PROSITE" id="PS51864">
    <property type="entry name" value="ASTACIN"/>
    <property type="match status" value="1"/>
</dbReference>
<dbReference type="OrthoDB" id="5862166at2759"/>
<keyword evidence="1 2" id="KW-0378">Hydrolase</keyword>
<evidence type="ECO:0000256" key="2">
    <source>
        <dbReference type="RuleBase" id="RU361183"/>
    </source>
</evidence>
<dbReference type="Pfam" id="PF01400">
    <property type="entry name" value="Astacin"/>
    <property type="match status" value="1"/>
</dbReference>
<keyword evidence="5" id="KW-1185">Reference proteome</keyword>
<dbReference type="STRING" id="10228.B3S0U5"/>
<feature type="non-terminal residue" evidence="4">
    <location>
        <position position="1"/>
    </location>
</feature>
<dbReference type="Gene3D" id="3.40.390.10">
    <property type="entry name" value="Collagenase (Catalytic Domain)"/>
    <property type="match status" value="1"/>
</dbReference>
<feature type="domain" description="Peptidase M12A" evidence="3">
    <location>
        <begin position="1"/>
        <end position="163"/>
    </location>
</feature>
<dbReference type="SMART" id="SM00235">
    <property type="entry name" value="ZnMc"/>
    <property type="match status" value="1"/>
</dbReference>
<dbReference type="GO" id="GO:0004222">
    <property type="term" value="F:metalloendopeptidase activity"/>
    <property type="evidence" value="ECO:0000318"/>
    <property type="project" value="GO_Central"/>
</dbReference>
<comment type="cofactor">
    <cofactor evidence="1 2">
        <name>Zn(2+)</name>
        <dbReference type="ChEBI" id="CHEBI:29105"/>
    </cofactor>
    <text evidence="1 2">Binds 1 zinc ion per subunit.</text>
</comment>
<evidence type="ECO:0000313" key="5">
    <source>
        <dbReference type="Proteomes" id="UP000009022"/>
    </source>
</evidence>
<organism evidence="4 5">
    <name type="scientific">Trichoplax adhaerens</name>
    <name type="common">Trichoplax reptans</name>
    <dbReference type="NCBI Taxonomy" id="10228"/>
    <lineage>
        <taxon>Eukaryota</taxon>
        <taxon>Metazoa</taxon>
        <taxon>Placozoa</taxon>
        <taxon>Uniplacotomia</taxon>
        <taxon>Trichoplacea</taxon>
        <taxon>Trichoplacidae</taxon>
        <taxon>Trichoplax</taxon>
    </lineage>
</organism>
<proteinExistence type="predicted"/>
<sequence length="167" mass="18401">VIEAAITKFQDNTCLTFQSRNSEVDYLEFTSTLSCSSFVGRTGGAQPVSLSPSCVSAASAEHEIAHALGLFHMHSRHDRESYIQVNTANILPTALVNFDSYDHTAIDHKNLEYDYKSVMHYGEFDFTGNSQKTVQAHNSASIGVATGLSYLDIVSINLLYNCHGKKF</sequence>
<dbReference type="InterPro" id="IPR024079">
    <property type="entry name" value="MetalloPept_cat_dom_sf"/>
</dbReference>
<dbReference type="GeneID" id="6754446"/>
<feature type="active site" evidence="1">
    <location>
        <position position="63"/>
    </location>
</feature>
<evidence type="ECO:0000256" key="1">
    <source>
        <dbReference type="PROSITE-ProRule" id="PRU01211"/>
    </source>
</evidence>
<feature type="binding site" evidence="1">
    <location>
        <position position="66"/>
    </location>
    <ligand>
        <name>Zn(2+)</name>
        <dbReference type="ChEBI" id="CHEBI:29105"/>
        <note>catalytic</note>
    </ligand>
</feature>
<dbReference type="PhylomeDB" id="B3S0U5"/>
<dbReference type="EMBL" id="DS985246">
    <property type="protein sequence ID" value="EDV24066.1"/>
    <property type="molecule type" value="Genomic_DNA"/>
</dbReference>
<dbReference type="InterPro" id="IPR001506">
    <property type="entry name" value="Peptidase_M12A"/>
</dbReference>
<dbReference type="CTD" id="6754446"/>
<dbReference type="GO" id="GO:0005615">
    <property type="term" value="C:extracellular space"/>
    <property type="evidence" value="ECO:0000318"/>
    <property type="project" value="GO_Central"/>
</dbReference>
<dbReference type="RefSeq" id="XP_002113592.1">
    <property type="nucleotide sequence ID" value="XM_002113556.1"/>
</dbReference>
<dbReference type="EC" id="3.4.24.-" evidence="2"/>
<comment type="caution">
    <text evidence="1">Lacks conserved residue(s) required for the propagation of feature annotation.</text>
</comment>
<keyword evidence="1 2" id="KW-0479">Metal-binding</keyword>
<dbReference type="InterPro" id="IPR006026">
    <property type="entry name" value="Peptidase_Metallo"/>
</dbReference>
<dbReference type="CDD" id="cd04280">
    <property type="entry name" value="ZnMc_astacin_like"/>
    <property type="match status" value="1"/>
</dbReference>
<dbReference type="PANTHER" id="PTHR10127">
    <property type="entry name" value="DISCOIDIN, CUB, EGF, LAMININ , AND ZINC METALLOPROTEASE DOMAIN CONTAINING"/>
    <property type="match status" value="1"/>
</dbReference>
<protein>
    <recommendedName>
        <fullName evidence="2">Metalloendopeptidase</fullName>
        <ecNumber evidence="2">3.4.24.-</ecNumber>
    </recommendedName>
</protein>
<reference evidence="4 5" key="1">
    <citation type="journal article" date="2008" name="Nature">
        <title>The Trichoplax genome and the nature of placozoans.</title>
        <authorList>
            <person name="Srivastava M."/>
            <person name="Begovic E."/>
            <person name="Chapman J."/>
            <person name="Putnam N.H."/>
            <person name="Hellsten U."/>
            <person name="Kawashima T."/>
            <person name="Kuo A."/>
            <person name="Mitros T."/>
            <person name="Salamov A."/>
            <person name="Carpenter M.L."/>
            <person name="Signorovitch A.Y."/>
            <person name="Moreno M.A."/>
            <person name="Kamm K."/>
            <person name="Grimwood J."/>
            <person name="Schmutz J."/>
            <person name="Shapiro H."/>
            <person name="Grigoriev I.V."/>
            <person name="Buss L.W."/>
            <person name="Schierwater B."/>
            <person name="Dellaporta S.L."/>
            <person name="Rokhsar D.S."/>
        </authorList>
    </citation>
    <scope>NUCLEOTIDE SEQUENCE [LARGE SCALE GENOMIC DNA]</scope>
    <source>
        <strain evidence="4 5">Grell-BS-1999</strain>
    </source>
</reference>
<dbReference type="InterPro" id="IPR034035">
    <property type="entry name" value="Astacin-like_dom"/>
</dbReference>
<gene>
    <name evidence="4" type="ORF">TRIADDRAFT_26557</name>
</gene>